<dbReference type="PANTHER" id="PTHR37686">
    <property type="entry name" value="LD36006P"/>
    <property type="match status" value="1"/>
</dbReference>
<proteinExistence type="predicted"/>
<evidence type="ECO:0000313" key="1">
    <source>
        <dbReference type="EMBL" id="CAF2142065.1"/>
    </source>
</evidence>
<dbReference type="Proteomes" id="UP000663856">
    <property type="component" value="Unassembled WGS sequence"/>
</dbReference>
<evidence type="ECO:0000313" key="4">
    <source>
        <dbReference type="Proteomes" id="UP000663856"/>
    </source>
</evidence>
<dbReference type="Pfam" id="PF25228">
    <property type="entry name" value="Lips"/>
    <property type="match status" value="1"/>
</dbReference>
<dbReference type="PANTHER" id="PTHR37686:SF1">
    <property type="entry name" value="LD36006P"/>
    <property type="match status" value="1"/>
</dbReference>
<dbReference type="Proteomes" id="UP000663887">
    <property type="component" value="Unassembled WGS sequence"/>
</dbReference>
<comment type="caution">
    <text evidence="1">The sequence shown here is derived from an EMBL/GenBank/DDBJ whole genome shotgun (WGS) entry which is preliminary data.</text>
</comment>
<dbReference type="InterPro" id="IPR057435">
    <property type="entry name" value="Lips"/>
</dbReference>
<protein>
    <submittedName>
        <fullName evidence="1">Uncharacterized protein</fullName>
    </submittedName>
</protein>
<evidence type="ECO:0000313" key="3">
    <source>
        <dbReference type="EMBL" id="CAF4275501.1"/>
    </source>
</evidence>
<name>A0A816X472_9BILA</name>
<evidence type="ECO:0000313" key="2">
    <source>
        <dbReference type="EMBL" id="CAF2223228.1"/>
    </source>
</evidence>
<reference evidence="1" key="1">
    <citation type="submission" date="2021-02" db="EMBL/GenBank/DDBJ databases">
        <authorList>
            <person name="Nowell W R."/>
        </authorList>
    </citation>
    <scope>NUCLEOTIDE SEQUENCE</scope>
</reference>
<dbReference type="EMBL" id="CAJOBF010009481">
    <property type="protein sequence ID" value="CAF4275501.1"/>
    <property type="molecule type" value="Genomic_DNA"/>
</dbReference>
<organism evidence="1 4">
    <name type="scientific">Rotaria magnacalcarata</name>
    <dbReference type="NCBI Taxonomy" id="392030"/>
    <lineage>
        <taxon>Eukaryota</taxon>
        <taxon>Metazoa</taxon>
        <taxon>Spiralia</taxon>
        <taxon>Gnathifera</taxon>
        <taxon>Rotifera</taxon>
        <taxon>Eurotatoria</taxon>
        <taxon>Bdelloidea</taxon>
        <taxon>Philodinida</taxon>
        <taxon>Philodinidae</taxon>
        <taxon>Rotaria</taxon>
    </lineage>
</organism>
<sequence length="258" mass="29486">MADSSESVSIYMPKYETAPVRFDTPTQNASVDIADIQNYIREKVEKTLEQCDAFEVSLPSSITGITDKSNRIKFNSLFQTPTLNELEILSSNSDGLPKKLNEEQLKEVKQTGEFEVNSIHFPGQRHRWKLNKLLQSGVQSASDVFHKELSWATYMLIMFARDRICSDCFSLKAALRSWKQGFTNLIDSVIGLPAIRSCGIDLEVENERNKFLVAELSLSASEKEMHEKFCAQIPILLQIMAEHEKYARRRNKVSHIDY</sequence>
<dbReference type="EMBL" id="CAJNRF010012540">
    <property type="protein sequence ID" value="CAF2142065.1"/>
    <property type="molecule type" value="Genomic_DNA"/>
</dbReference>
<dbReference type="EMBL" id="CAJNRG010017385">
    <property type="protein sequence ID" value="CAF2223228.1"/>
    <property type="molecule type" value="Genomic_DNA"/>
</dbReference>
<dbReference type="Proteomes" id="UP000663842">
    <property type="component" value="Unassembled WGS sequence"/>
</dbReference>
<gene>
    <name evidence="3" type="ORF">UXM345_LOCUS32055</name>
    <name evidence="1" type="ORF">WKI299_LOCUS28575</name>
    <name evidence="2" type="ORF">XDN619_LOCUS33910</name>
</gene>
<dbReference type="AlphaFoldDB" id="A0A816X472"/>
<accession>A0A816X472</accession>